<evidence type="ECO:0000256" key="1">
    <source>
        <dbReference type="ARBA" id="ARBA00004442"/>
    </source>
</evidence>
<name>Q1IRE9_KORVE</name>
<proteinExistence type="predicted"/>
<evidence type="ECO:0000259" key="5">
    <source>
        <dbReference type="Pfam" id="PF07715"/>
    </source>
</evidence>
<dbReference type="SUPFAM" id="SSF56935">
    <property type="entry name" value="Porins"/>
    <property type="match status" value="1"/>
</dbReference>
<dbReference type="Pfam" id="PF13620">
    <property type="entry name" value="CarboxypepD_reg"/>
    <property type="match status" value="1"/>
</dbReference>
<keyword evidence="3" id="KW-0998">Cell outer membrane</keyword>
<feature type="domain" description="TonB-dependent transporter Oar-like beta-barrel" evidence="6">
    <location>
        <begin position="247"/>
        <end position="330"/>
    </location>
</feature>
<dbReference type="Gene3D" id="2.60.40.1120">
    <property type="entry name" value="Carboxypeptidase-like, regulatory domain"/>
    <property type="match status" value="1"/>
</dbReference>
<evidence type="ECO:0000313" key="8">
    <source>
        <dbReference type="Proteomes" id="UP000002432"/>
    </source>
</evidence>
<dbReference type="Pfam" id="PF25183">
    <property type="entry name" value="OMP_b-brl_4"/>
    <property type="match status" value="2"/>
</dbReference>
<reference evidence="7 8" key="1">
    <citation type="journal article" date="2009" name="Appl. Environ. Microbiol.">
        <title>Three genomes from the phylum Acidobacteria provide insight into the lifestyles of these microorganisms in soils.</title>
        <authorList>
            <person name="Ward N.L."/>
            <person name="Challacombe J.F."/>
            <person name="Janssen P.H."/>
            <person name="Henrissat B."/>
            <person name="Coutinho P.M."/>
            <person name="Wu M."/>
            <person name="Xie G."/>
            <person name="Haft D.H."/>
            <person name="Sait M."/>
            <person name="Badger J."/>
            <person name="Barabote R.D."/>
            <person name="Bradley B."/>
            <person name="Brettin T.S."/>
            <person name="Brinkac L.M."/>
            <person name="Bruce D."/>
            <person name="Creasy T."/>
            <person name="Daugherty S.C."/>
            <person name="Davidsen T.M."/>
            <person name="DeBoy R.T."/>
            <person name="Detter J.C."/>
            <person name="Dodson R.J."/>
            <person name="Durkin A.S."/>
            <person name="Ganapathy A."/>
            <person name="Gwinn-Giglio M."/>
            <person name="Han C.S."/>
            <person name="Khouri H."/>
            <person name="Kiss H."/>
            <person name="Kothari S.P."/>
            <person name="Madupu R."/>
            <person name="Nelson K.E."/>
            <person name="Nelson W.C."/>
            <person name="Paulsen I."/>
            <person name="Penn K."/>
            <person name="Ren Q."/>
            <person name="Rosovitz M.J."/>
            <person name="Selengut J.D."/>
            <person name="Shrivastava S."/>
            <person name="Sullivan S.A."/>
            <person name="Tapia R."/>
            <person name="Thompson L.S."/>
            <person name="Watkins K.L."/>
            <person name="Yang Q."/>
            <person name="Yu C."/>
            <person name="Zafar N."/>
            <person name="Zhou L."/>
            <person name="Kuske C.R."/>
        </authorList>
    </citation>
    <scope>NUCLEOTIDE SEQUENCE [LARGE SCALE GENOMIC DNA]</scope>
    <source>
        <strain evidence="7 8">Ellin345</strain>
    </source>
</reference>
<dbReference type="eggNOG" id="COG4771">
    <property type="taxonomic scope" value="Bacteria"/>
</dbReference>
<evidence type="ECO:0000256" key="2">
    <source>
        <dbReference type="ARBA" id="ARBA00023136"/>
    </source>
</evidence>
<evidence type="ECO:0000259" key="6">
    <source>
        <dbReference type="Pfam" id="PF25183"/>
    </source>
</evidence>
<keyword evidence="4" id="KW-0732">Signal</keyword>
<dbReference type="Pfam" id="PF07715">
    <property type="entry name" value="Plug"/>
    <property type="match status" value="1"/>
</dbReference>
<accession>Q1IRE9</accession>
<dbReference type="EnsemblBacteria" id="ABF40551">
    <property type="protein sequence ID" value="ABF40551"/>
    <property type="gene ID" value="Acid345_1549"/>
</dbReference>
<dbReference type="EMBL" id="CP000360">
    <property type="protein sequence ID" value="ABF40551.1"/>
    <property type="molecule type" value="Genomic_DNA"/>
</dbReference>
<keyword evidence="2" id="KW-0472">Membrane</keyword>
<dbReference type="Proteomes" id="UP000002432">
    <property type="component" value="Chromosome"/>
</dbReference>
<evidence type="ECO:0000256" key="3">
    <source>
        <dbReference type="ARBA" id="ARBA00023237"/>
    </source>
</evidence>
<dbReference type="InterPro" id="IPR037066">
    <property type="entry name" value="Plug_dom_sf"/>
</dbReference>
<dbReference type="KEGG" id="aba:Acid345_1549"/>
<protein>
    <submittedName>
        <fullName evidence="7">TonB-dependent receptor</fullName>
    </submittedName>
</protein>
<dbReference type="AlphaFoldDB" id="Q1IRE9"/>
<dbReference type="Gene3D" id="2.170.130.10">
    <property type="entry name" value="TonB-dependent receptor, plug domain"/>
    <property type="match status" value="1"/>
</dbReference>
<feature type="signal peptide" evidence="4">
    <location>
        <begin position="1"/>
        <end position="19"/>
    </location>
</feature>
<dbReference type="RefSeq" id="WP_011522353.1">
    <property type="nucleotide sequence ID" value="NC_008009.1"/>
</dbReference>
<dbReference type="GO" id="GO:0009279">
    <property type="term" value="C:cell outer membrane"/>
    <property type="evidence" value="ECO:0007669"/>
    <property type="project" value="UniProtKB-SubCell"/>
</dbReference>
<comment type="subcellular location">
    <subcellularLocation>
        <location evidence="1">Cell outer membrane</location>
    </subcellularLocation>
</comment>
<keyword evidence="7" id="KW-0675">Receptor</keyword>
<feature type="chain" id="PRO_5004191661" evidence="4">
    <location>
        <begin position="20"/>
        <end position="1065"/>
    </location>
</feature>
<dbReference type="HOGENOM" id="CLU_006298_0_0_0"/>
<evidence type="ECO:0000256" key="4">
    <source>
        <dbReference type="SAM" id="SignalP"/>
    </source>
</evidence>
<dbReference type="InterPro" id="IPR057601">
    <property type="entry name" value="Oar-like_b-barrel"/>
</dbReference>
<evidence type="ECO:0000313" key="7">
    <source>
        <dbReference type="EMBL" id="ABF40551.1"/>
    </source>
</evidence>
<sequence>MSPLRTLCVVLLLSFSAFAQVSANLSGFVTDPSGAAVAGAEVRAINNETGAVRVSATNASGRYDIVALPVGQYEVHARKQGFAEQVRTGILLVVGQDATADLKLRIGDVSEQVKVSADAEMVGVTNQDISGLIGEKQIKALPLNGRSYDLLVTLNPGIVNFTWEKTGGTGVSNSTTGNNFSVSGNRPQQNLFLMNGVEFSGAAENNMQPGGPSGNVIGVEAVREFNVLRDNYGAQYGKRPGGQVVIVTQSGSNQWHGSAYEYLRNNVFDAPNYFDQGDAPPFQRNQFGASLGGPLRHDHTFFFLNFEGVIQNLHQTSAAFVPGLDSRAAAVPSVQPLLNLWPTPSASAPEFNGIAQVFSSPLQTIREYFGNARVDHTFSSRDSLAASYVIDDGHDLTATVANPFSSDILTLREQVLSLNETHVFSPSLLNVARVGFTRAGYYFAGEPTPGTPAADVPGFLLGHQVGAVVVGGSAASNPQAQVGLAGSNNGSNLSIARNIFTYEDQLSLTRGRHQITVGAWFQQFQSNENIALSQYGQATFASLTTFLQGTIGTFLYDPAPSNMNWRSLFGAGYAEDVFRVSPKFTLTLGFRGEFSTGWNEAHGRAANYTYNNGIISDQPRIGDSAFTENNYKFLAQPRVGVAYSPFSGTVFRAAFGIYNELQDALGYRMDQNAPFNPVYSLANYKVSNLPLDPTAPVPAAALLIPGGTQPDLKAPTLFSWTFGIEQELSHNTSLNLRYVGSHGYHELVGVDANVPSNPIICPADPCPAVYPATFPVGLAGTPIPAGSYYIPKGTPKGNPTINNTWTWFSVGTSSYNALQLDVNHRYSNGLSLRGVYTWSKTLDDGDSLNQTTANNAPGLVSNPYDIKADWGPATYDVRNLGVISAVYELPFGRGKRFLASSNSFANWTVSGWSVNSIAVMQSGFPFTPQLSYNPSNTGDTRNPVRPFANPNFTGQIVTGNPIQWFNPAAFLAPPANSGFWGNLGRNTLTGPGLGTWDFSAIKDSKINERMSLQFRAEIFNLLNRANFNTPNLIVFTPTGVSGTAGAISSTSTTSRQVQFALKLLF</sequence>
<dbReference type="Gene3D" id="2.40.170.20">
    <property type="entry name" value="TonB-dependent receptor, beta-barrel domain"/>
    <property type="match status" value="1"/>
</dbReference>
<dbReference type="STRING" id="204669.Acid345_1549"/>
<gene>
    <name evidence="7" type="ordered locus">Acid345_1549</name>
</gene>
<dbReference type="OrthoDB" id="97893at2"/>
<keyword evidence="8" id="KW-1185">Reference proteome</keyword>
<dbReference type="InterPro" id="IPR036942">
    <property type="entry name" value="Beta-barrel_TonB_sf"/>
</dbReference>
<dbReference type="InterPro" id="IPR008969">
    <property type="entry name" value="CarboxyPept-like_regulatory"/>
</dbReference>
<dbReference type="SUPFAM" id="SSF49464">
    <property type="entry name" value="Carboxypeptidase regulatory domain-like"/>
    <property type="match status" value="1"/>
</dbReference>
<feature type="domain" description="TonB-dependent transporter Oar-like beta-barrel" evidence="6">
    <location>
        <begin position="332"/>
        <end position="1058"/>
    </location>
</feature>
<dbReference type="InterPro" id="IPR012910">
    <property type="entry name" value="Plug_dom"/>
</dbReference>
<organism evidence="7 8">
    <name type="scientific">Koribacter versatilis (strain Ellin345)</name>
    <dbReference type="NCBI Taxonomy" id="204669"/>
    <lineage>
        <taxon>Bacteria</taxon>
        <taxon>Pseudomonadati</taxon>
        <taxon>Acidobacteriota</taxon>
        <taxon>Terriglobia</taxon>
        <taxon>Terriglobales</taxon>
        <taxon>Candidatus Korobacteraceae</taxon>
        <taxon>Candidatus Korobacter</taxon>
    </lineage>
</organism>
<feature type="domain" description="TonB-dependent receptor plug" evidence="5">
    <location>
        <begin position="133"/>
        <end position="240"/>
    </location>
</feature>